<dbReference type="GO" id="GO:0008418">
    <property type="term" value="F:protein-N-terminal asparagine amidohydrolase activity"/>
    <property type="evidence" value="ECO:0007669"/>
    <property type="project" value="UniProtKB-UniRule"/>
</dbReference>
<evidence type="ECO:0000256" key="3">
    <source>
        <dbReference type="ARBA" id="ARBA00012718"/>
    </source>
</evidence>
<dbReference type="PANTHER" id="PTHR13035:SF0">
    <property type="entry name" value="PROTEIN N-TERMINAL GLUTAMINE AMIDOHYDROLASE"/>
    <property type="match status" value="1"/>
</dbReference>
<dbReference type="EMBL" id="JADFTS010000065">
    <property type="protein sequence ID" value="KAF9586894.1"/>
    <property type="molecule type" value="Genomic_DNA"/>
</dbReference>
<feature type="domain" description="Protein N-terminal glutamine amidohydrolase alpha beta roll" evidence="9">
    <location>
        <begin position="25"/>
        <end position="69"/>
    </location>
</feature>
<gene>
    <name evidence="10" type="ORF">IFM89_039891</name>
</gene>
<comment type="similarity">
    <text evidence="1 8">Belongs to the NTAQ1 family.</text>
</comment>
<evidence type="ECO:0000313" key="11">
    <source>
        <dbReference type="Proteomes" id="UP000631114"/>
    </source>
</evidence>
<dbReference type="GO" id="GO:0005829">
    <property type="term" value="C:cytosol"/>
    <property type="evidence" value="ECO:0007669"/>
    <property type="project" value="TreeGrafter"/>
</dbReference>
<organism evidence="10 11">
    <name type="scientific">Coptis chinensis</name>
    <dbReference type="NCBI Taxonomy" id="261450"/>
    <lineage>
        <taxon>Eukaryota</taxon>
        <taxon>Viridiplantae</taxon>
        <taxon>Streptophyta</taxon>
        <taxon>Embryophyta</taxon>
        <taxon>Tracheophyta</taxon>
        <taxon>Spermatophyta</taxon>
        <taxon>Magnoliopsida</taxon>
        <taxon>Ranunculales</taxon>
        <taxon>Ranunculaceae</taxon>
        <taxon>Coptidoideae</taxon>
        <taxon>Coptis</taxon>
    </lineage>
</organism>
<evidence type="ECO:0000256" key="1">
    <source>
        <dbReference type="ARBA" id="ARBA00008985"/>
    </source>
</evidence>
<name>A0A835GTR4_9MAGN</name>
<feature type="non-terminal residue" evidence="10">
    <location>
        <position position="1"/>
    </location>
</feature>
<evidence type="ECO:0000256" key="7">
    <source>
        <dbReference type="ARBA" id="ARBA00048768"/>
    </source>
</evidence>
<reference evidence="10 11" key="1">
    <citation type="submission" date="2020-10" db="EMBL/GenBank/DDBJ databases">
        <title>The Coptis chinensis genome and diversification of protoberbering-type alkaloids.</title>
        <authorList>
            <person name="Wang B."/>
            <person name="Shu S."/>
            <person name="Song C."/>
            <person name="Liu Y."/>
        </authorList>
    </citation>
    <scope>NUCLEOTIDE SEQUENCE [LARGE SCALE GENOMIC DNA]</scope>
    <source>
        <strain evidence="10">HL-2020</strain>
        <tissue evidence="10">Leaf</tissue>
    </source>
</reference>
<dbReference type="InterPro" id="IPR023128">
    <property type="entry name" value="Prot_N_Gln_amidohydro_ab_roll"/>
</dbReference>
<dbReference type="PANTHER" id="PTHR13035">
    <property type="entry name" value="PROTEIN N-TERMINAL GLUTAMINE AMIDOHYDROLASE"/>
    <property type="match status" value="1"/>
</dbReference>
<comment type="subunit">
    <text evidence="2 8">Monomer.</text>
</comment>
<evidence type="ECO:0000256" key="4">
    <source>
        <dbReference type="ARBA" id="ARBA00021247"/>
    </source>
</evidence>
<dbReference type="OrthoDB" id="439808at2759"/>
<dbReference type="AlphaFoldDB" id="A0A835GTR4"/>
<evidence type="ECO:0000259" key="9">
    <source>
        <dbReference type="Pfam" id="PF09764"/>
    </source>
</evidence>
<keyword evidence="11" id="KW-1185">Reference proteome</keyword>
<comment type="catalytic activity">
    <reaction evidence="7 8">
        <text>N-terminal L-glutaminyl-[protein] + H2O = N-terminal L-glutamyl-[protein] + NH4(+)</text>
        <dbReference type="Rhea" id="RHEA:50680"/>
        <dbReference type="Rhea" id="RHEA-COMP:12668"/>
        <dbReference type="Rhea" id="RHEA-COMP:12777"/>
        <dbReference type="ChEBI" id="CHEBI:15377"/>
        <dbReference type="ChEBI" id="CHEBI:28938"/>
        <dbReference type="ChEBI" id="CHEBI:64721"/>
        <dbReference type="ChEBI" id="CHEBI:64722"/>
        <dbReference type="EC" id="3.5.1.122"/>
    </reaction>
</comment>
<comment type="function">
    <text evidence="8">Mediates the side-chain deamidation of N-terminal glutamine residues to glutamate, an important step in N-end rule pathway of protein degradation. Conversion of the resulting N-terminal glutamine to glutamate renders the protein susceptible to arginylation, polyubiquitination and degradation as specified by the N-end rule. Does not act on substrates with internal or C-terminal glutamine and does not act on non-glutamine residues in any position.</text>
</comment>
<dbReference type="InterPro" id="IPR039733">
    <property type="entry name" value="NTAQ1"/>
</dbReference>
<dbReference type="Pfam" id="PF09764">
    <property type="entry name" value="Nt_Gln_amidase"/>
    <property type="match status" value="1"/>
</dbReference>
<dbReference type="EC" id="3.5.1.122" evidence="3 8"/>
<evidence type="ECO:0000256" key="5">
    <source>
        <dbReference type="ARBA" id="ARBA00022801"/>
    </source>
</evidence>
<sequence>MATSKLEFPPVTTSSPLNISDFDRTPSYCEENVYMLCKKLSKIGVSKNDGFDLFVAFISNDHKQIRLYLFQYQNPNISGHLRAMTPYFASEQSSRPYIRSPSYHQPTTYNYQQGFAYPQYGCPFCNSGISSGKRVKFLPRIKEKKRKDKLSCGDLSMYFSRGKGVQFPFVVTDNVVIKVACSVHFKYKSSCS</sequence>
<evidence type="ECO:0000256" key="8">
    <source>
        <dbReference type="RuleBase" id="RU367082"/>
    </source>
</evidence>
<keyword evidence="5 8" id="KW-0378">Hydrolase</keyword>
<dbReference type="GO" id="GO:0070773">
    <property type="term" value="F:protein-N-terminal glutamine amidohydrolase activity"/>
    <property type="evidence" value="ECO:0007669"/>
    <property type="project" value="UniProtKB-UniRule"/>
</dbReference>
<dbReference type="GO" id="GO:0005634">
    <property type="term" value="C:nucleus"/>
    <property type="evidence" value="ECO:0007669"/>
    <property type="project" value="TreeGrafter"/>
</dbReference>
<comment type="caution">
    <text evidence="10">The sequence shown here is derived from an EMBL/GenBank/DDBJ whole genome shotgun (WGS) entry which is preliminary data.</text>
</comment>
<dbReference type="Gene3D" id="3.10.620.10">
    <property type="entry name" value="Protein N-terminal glutamine amidohydrolase, alpha beta roll"/>
    <property type="match status" value="1"/>
</dbReference>
<evidence type="ECO:0000256" key="6">
    <source>
        <dbReference type="ARBA" id="ARBA00029677"/>
    </source>
</evidence>
<accession>A0A835GTR4</accession>
<dbReference type="InterPro" id="IPR037132">
    <property type="entry name" value="N_Gln_amidohydro_ab_roll_sf"/>
</dbReference>
<evidence type="ECO:0000256" key="2">
    <source>
        <dbReference type="ARBA" id="ARBA00011245"/>
    </source>
</evidence>
<evidence type="ECO:0000313" key="10">
    <source>
        <dbReference type="EMBL" id="KAF9586894.1"/>
    </source>
</evidence>
<proteinExistence type="inferred from homology"/>
<dbReference type="Proteomes" id="UP000631114">
    <property type="component" value="Unassembled WGS sequence"/>
</dbReference>
<protein>
    <recommendedName>
        <fullName evidence="4 8">Protein N-terminal glutamine amidohydrolase</fullName>
        <ecNumber evidence="3 8">3.5.1.122</ecNumber>
    </recommendedName>
    <alternativeName>
        <fullName evidence="6 8">Protein NH2-terminal glutamine deamidase</fullName>
    </alternativeName>
</protein>